<dbReference type="eggNOG" id="COG1514">
    <property type="taxonomic scope" value="Bacteria"/>
</dbReference>
<dbReference type="PATRIC" id="fig|1317124.6.peg.714"/>
<feature type="short sequence motif" description="HXTX 1" evidence="2">
    <location>
        <begin position="36"/>
        <end position="39"/>
    </location>
</feature>
<dbReference type="GO" id="GO:0008664">
    <property type="term" value="F:RNA 2',3'-cyclic 3'-phosphodiesterase activity"/>
    <property type="evidence" value="ECO:0007669"/>
    <property type="project" value="UniProtKB-EC"/>
</dbReference>
<dbReference type="GO" id="GO:0004113">
    <property type="term" value="F:2',3'-cyclic-nucleotide 3'-phosphodiesterase activity"/>
    <property type="evidence" value="ECO:0007669"/>
    <property type="project" value="InterPro"/>
</dbReference>
<feature type="active site" description="Proton donor" evidence="2">
    <location>
        <position position="36"/>
    </location>
</feature>
<dbReference type="OrthoDB" id="9793819at2"/>
<gene>
    <name evidence="3" type="ORF">DW2_03534</name>
</gene>
<dbReference type="InterPro" id="IPR009097">
    <property type="entry name" value="Cyclic_Pdiesterase"/>
</dbReference>
<dbReference type="AlphaFoldDB" id="A0A085U052"/>
<name>A0A085U052_9RHOB</name>
<comment type="similarity">
    <text evidence="2">Belongs to the 2H phosphoesterase superfamily. ThpR family.</text>
</comment>
<dbReference type="InterPro" id="IPR004175">
    <property type="entry name" value="RNA_CPDase"/>
</dbReference>
<dbReference type="Proteomes" id="UP000028607">
    <property type="component" value="Unassembled WGS sequence"/>
</dbReference>
<comment type="function">
    <text evidence="2">Hydrolyzes RNA 2',3'-cyclic phosphodiester to an RNA 2'-phosphomonoester.</text>
</comment>
<organism evidence="3 4">
    <name type="scientific">Thioclava atlantica</name>
    <dbReference type="NCBI Taxonomy" id="1317124"/>
    <lineage>
        <taxon>Bacteria</taxon>
        <taxon>Pseudomonadati</taxon>
        <taxon>Pseudomonadota</taxon>
        <taxon>Alphaproteobacteria</taxon>
        <taxon>Rhodobacterales</taxon>
        <taxon>Paracoccaceae</taxon>
        <taxon>Thioclava</taxon>
    </lineage>
</organism>
<protein>
    <recommendedName>
        <fullName evidence="2">RNA 2',3'-cyclic phosphodiesterase</fullName>
        <shortName evidence="2">RNA 2',3'-CPDase</shortName>
        <ecNumber evidence="2">3.1.4.58</ecNumber>
    </recommendedName>
</protein>
<dbReference type="NCBIfam" id="TIGR02258">
    <property type="entry name" value="2_5_ligase"/>
    <property type="match status" value="1"/>
</dbReference>
<dbReference type="SUPFAM" id="SSF55144">
    <property type="entry name" value="LigT-like"/>
    <property type="match status" value="1"/>
</dbReference>
<evidence type="ECO:0000313" key="3">
    <source>
        <dbReference type="EMBL" id="KFE36349.1"/>
    </source>
</evidence>
<dbReference type="RefSeq" id="WP_038143865.1">
    <property type="nucleotide sequence ID" value="NZ_AQRC01000002.1"/>
</dbReference>
<dbReference type="EMBL" id="AQRC01000002">
    <property type="protein sequence ID" value="KFE36349.1"/>
    <property type="molecule type" value="Genomic_DNA"/>
</dbReference>
<evidence type="ECO:0000313" key="4">
    <source>
        <dbReference type="Proteomes" id="UP000028607"/>
    </source>
</evidence>
<comment type="catalytic activity">
    <reaction evidence="2">
        <text>a 3'-end 2',3'-cyclophospho-ribonucleotide-RNA + H2O = a 3'-end 2'-phospho-ribonucleotide-RNA + H(+)</text>
        <dbReference type="Rhea" id="RHEA:11828"/>
        <dbReference type="Rhea" id="RHEA-COMP:10464"/>
        <dbReference type="Rhea" id="RHEA-COMP:17353"/>
        <dbReference type="ChEBI" id="CHEBI:15377"/>
        <dbReference type="ChEBI" id="CHEBI:15378"/>
        <dbReference type="ChEBI" id="CHEBI:83064"/>
        <dbReference type="ChEBI" id="CHEBI:173113"/>
        <dbReference type="EC" id="3.1.4.58"/>
    </reaction>
</comment>
<dbReference type="Gene3D" id="3.90.1140.10">
    <property type="entry name" value="Cyclic phosphodiesterase"/>
    <property type="match status" value="1"/>
</dbReference>
<proteinExistence type="inferred from homology"/>
<dbReference type="EC" id="3.1.4.58" evidence="2"/>
<reference evidence="4" key="1">
    <citation type="submission" date="2013-04" db="EMBL/GenBank/DDBJ databases">
        <title>Thioclava sp. 13D2W-2 Genome Sequencing.</title>
        <authorList>
            <person name="Lai Q."/>
            <person name="Li G."/>
            <person name="Shao Z."/>
        </authorList>
    </citation>
    <scope>NUCLEOTIDE SEQUENCE [LARGE SCALE GENOMIC DNA]</scope>
    <source>
        <strain evidence="4">13D2W-2</strain>
    </source>
</reference>
<keyword evidence="3" id="KW-0436">Ligase</keyword>
<dbReference type="GO" id="GO:0016874">
    <property type="term" value="F:ligase activity"/>
    <property type="evidence" value="ECO:0007669"/>
    <property type="project" value="UniProtKB-KW"/>
</dbReference>
<accession>A0A085U052</accession>
<keyword evidence="4" id="KW-1185">Reference proteome</keyword>
<comment type="caution">
    <text evidence="3">The sequence shown here is derived from an EMBL/GenBank/DDBJ whole genome shotgun (WGS) entry which is preliminary data.</text>
</comment>
<sequence length="189" mass="20360">MRIFVVIELPEAVCDAVERLQGELGAGRLVARDNLHLTLAFLGEIDEAEAMALHDGLEAIVWHPGPRVGLAGLELFGAPERPEALALGVRPDPDLVRWHGAVMRAARRAEISLPRRRFRPHVTLARFGRNAGPAELARVGRFLSGAGDVALPDFAAQRVAMIRSTLGSGPPRHEVLALYGPEAEEPGAP</sequence>
<reference evidence="3 4" key="2">
    <citation type="journal article" date="2015" name="Antonie Van Leeuwenhoek">
        <title>Thioclava indica sp. nov., isolated from surface seawater of the Indian Ocean.</title>
        <authorList>
            <person name="Liu Y."/>
            <person name="Lai Q."/>
            <person name="Du J."/>
            <person name="Xu H."/>
            <person name="Jiang L."/>
            <person name="Shao Z."/>
        </authorList>
    </citation>
    <scope>NUCLEOTIDE SEQUENCE [LARGE SCALE GENOMIC DNA]</scope>
    <source>
        <strain evidence="3 4">13D2W-2</strain>
    </source>
</reference>
<evidence type="ECO:0000256" key="1">
    <source>
        <dbReference type="ARBA" id="ARBA00022801"/>
    </source>
</evidence>
<dbReference type="STRING" id="1317124.DW2_03534"/>
<feature type="active site" description="Proton acceptor" evidence="2">
    <location>
        <position position="121"/>
    </location>
</feature>
<dbReference type="PANTHER" id="PTHR35561:SF1">
    <property type="entry name" value="RNA 2',3'-CYCLIC PHOSPHODIESTERASE"/>
    <property type="match status" value="1"/>
</dbReference>
<dbReference type="HAMAP" id="MF_01940">
    <property type="entry name" value="RNA_CPDase"/>
    <property type="match status" value="1"/>
</dbReference>
<keyword evidence="1 2" id="KW-0378">Hydrolase</keyword>
<evidence type="ECO:0000256" key="2">
    <source>
        <dbReference type="HAMAP-Rule" id="MF_01940"/>
    </source>
</evidence>
<dbReference type="PANTHER" id="PTHR35561">
    <property type="entry name" value="RNA 2',3'-CYCLIC PHOSPHODIESTERASE"/>
    <property type="match status" value="1"/>
</dbReference>
<feature type="short sequence motif" description="HXTX 2" evidence="2">
    <location>
        <begin position="121"/>
        <end position="124"/>
    </location>
</feature>
<dbReference type="Pfam" id="PF13563">
    <property type="entry name" value="2_5_RNA_ligase2"/>
    <property type="match status" value="1"/>
</dbReference>